<accession>A0A438J6G2</accession>
<gene>
    <name evidence="1" type="ORF">CK203_023400</name>
</gene>
<dbReference type="EMBL" id="QGNW01000060">
    <property type="protein sequence ID" value="RVX04543.1"/>
    <property type="molecule type" value="Genomic_DNA"/>
</dbReference>
<proteinExistence type="predicted"/>
<evidence type="ECO:0000313" key="1">
    <source>
        <dbReference type="EMBL" id="RVX04543.1"/>
    </source>
</evidence>
<reference evidence="1 2" key="1">
    <citation type="journal article" date="2018" name="PLoS Genet.">
        <title>Population sequencing reveals clonal diversity and ancestral inbreeding in the grapevine cultivar Chardonnay.</title>
        <authorList>
            <person name="Roach M.J."/>
            <person name="Johnson D.L."/>
            <person name="Bohlmann J."/>
            <person name="van Vuuren H.J."/>
            <person name="Jones S.J."/>
            <person name="Pretorius I.S."/>
            <person name="Schmidt S.A."/>
            <person name="Borneman A.R."/>
        </authorList>
    </citation>
    <scope>NUCLEOTIDE SEQUENCE [LARGE SCALE GENOMIC DNA]</scope>
    <source>
        <strain evidence="2">cv. Chardonnay</strain>
        <tissue evidence="1">Leaf</tissue>
    </source>
</reference>
<organism evidence="1 2">
    <name type="scientific">Vitis vinifera</name>
    <name type="common">Grape</name>
    <dbReference type="NCBI Taxonomy" id="29760"/>
    <lineage>
        <taxon>Eukaryota</taxon>
        <taxon>Viridiplantae</taxon>
        <taxon>Streptophyta</taxon>
        <taxon>Embryophyta</taxon>
        <taxon>Tracheophyta</taxon>
        <taxon>Spermatophyta</taxon>
        <taxon>Magnoliopsida</taxon>
        <taxon>eudicotyledons</taxon>
        <taxon>Gunneridae</taxon>
        <taxon>Pentapetalae</taxon>
        <taxon>rosids</taxon>
        <taxon>Vitales</taxon>
        <taxon>Vitaceae</taxon>
        <taxon>Viteae</taxon>
        <taxon>Vitis</taxon>
    </lineage>
</organism>
<comment type="caution">
    <text evidence="1">The sequence shown here is derived from an EMBL/GenBank/DDBJ whole genome shotgun (WGS) entry which is preliminary data.</text>
</comment>
<protein>
    <submittedName>
        <fullName evidence="1">Uncharacterized protein</fullName>
    </submittedName>
</protein>
<dbReference type="AlphaFoldDB" id="A0A438J6G2"/>
<sequence>MMSSPPIYFMSLFPFKRISYGQGLWKSLVWLIDLLFTCKEVCDKRRRWFSKVVRNDYGMGFWRTTIIGWEVFRNRACFIVVNGTWVKFWKDEWCGESSLEESYPELFSIILDRDSWIVDM</sequence>
<name>A0A438J6G2_VITVI</name>
<evidence type="ECO:0000313" key="2">
    <source>
        <dbReference type="Proteomes" id="UP000288805"/>
    </source>
</evidence>
<dbReference type="Proteomes" id="UP000288805">
    <property type="component" value="Unassembled WGS sequence"/>
</dbReference>